<protein>
    <submittedName>
        <fullName evidence="1">Uncharacterized protein</fullName>
    </submittedName>
</protein>
<gene>
    <name evidence="1" type="ORF">MOQ_001727</name>
</gene>
<accession>K2NSU8</accession>
<evidence type="ECO:0000313" key="1">
    <source>
        <dbReference type="EMBL" id="EKF38066.1"/>
    </source>
</evidence>
<dbReference type="GO" id="GO:0003697">
    <property type="term" value="F:single-stranded DNA binding"/>
    <property type="evidence" value="ECO:0007669"/>
    <property type="project" value="TreeGrafter"/>
</dbReference>
<dbReference type="EMBL" id="AHKC01007572">
    <property type="protein sequence ID" value="EKF38066.1"/>
    <property type="molecule type" value="Genomic_DNA"/>
</dbReference>
<comment type="caution">
    <text evidence="1">The sequence shown here is derived from an EMBL/GenBank/DDBJ whole genome shotgun (WGS) entry which is preliminary data.</text>
</comment>
<keyword evidence="2" id="KW-1185">Reference proteome</keyword>
<dbReference type="PANTHER" id="PTHR28653">
    <property type="match status" value="1"/>
</dbReference>
<sequence>MSVDASLFLPREGPPAPWPQLNGHGCFIRGARHSGKTSFAFQAAVNTVQDGGRVVVLCREHVLYVKMPQPFTPLGSLDEDALLRIEFMYVDGFPDVFREVGAWSTPDDVPALLLLDDDSFTDAGDTRRTAQVLSALENLHAWMTRCGRCFHYVFVSNSFPEIWQGTELPLAAFPLVCFLFGSTGSVSVQTTVGDMSEVKPLRLVWHNGLYLEK</sequence>
<dbReference type="AlphaFoldDB" id="K2NSU8"/>
<dbReference type="GO" id="GO:0000724">
    <property type="term" value="P:double-strand break repair via homologous recombination"/>
    <property type="evidence" value="ECO:0007669"/>
    <property type="project" value="TreeGrafter"/>
</dbReference>
<proteinExistence type="predicted"/>
<dbReference type="OrthoDB" id="269552at2759"/>
<organism evidence="1 2">
    <name type="scientific">Trypanosoma cruzi marinkellei</name>
    <dbReference type="NCBI Taxonomy" id="85056"/>
    <lineage>
        <taxon>Eukaryota</taxon>
        <taxon>Discoba</taxon>
        <taxon>Euglenozoa</taxon>
        <taxon>Kinetoplastea</taxon>
        <taxon>Metakinetoplastina</taxon>
        <taxon>Trypanosomatida</taxon>
        <taxon>Trypanosomatidae</taxon>
        <taxon>Trypanosoma</taxon>
        <taxon>Schizotrypanum</taxon>
    </lineage>
</organism>
<reference evidence="1 2" key="1">
    <citation type="journal article" date="2012" name="BMC Genomics">
        <title>Comparative genomic analysis of human infective Trypanosoma cruzi lineages with the bat-restricted subspecies T. cruzi marinkellei.</title>
        <authorList>
            <person name="Franzen O."/>
            <person name="Talavera-Lopez C."/>
            <person name="Ochaya S."/>
            <person name="Butler C.E."/>
            <person name="Messenger L.A."/>
            <person name="Lewis M.D."/>
            <person name="Llewellyn M.S."/>
            <person name="Marinkelle C.J."/>
            <person name="Tyler K.M."/>
            <person name="Miles M.A."/>
            <person name="Andersson B."/>
        </authorList>
    </citation>
    <scope>NUCLEOTIDE SEQUENCE [LARGE SCALE GENOMIC DNA]</scope>
    <source>
        <strain evidence="1 2">B7</strain>
    </source>
</reference>
<dbReference type="GO" id="GO:0097196">
    <property type="term" value="C:Shu complex"/>
    <property type="evidence" value="ECO:0007669"/>
    <property type="project" value="TreeGrafter"/>
</dbReference>
<dbReference type="Proteomes" id="UP000007350">
    <property type="component" value="Unassembled WGS sequence"/>
</dbReference>
<evidence type="ECO:0000313" key="2">
    <source>
        <dbReference type="Proteomes" id="UP000007350"/>
    </source>
</evidence>
<dbReference type="PANTHER" id="PTHR28653:SF1">
    <property type="entry name" value="ATPASE SWSAP1"/>
    <property type="match status" value="1"/>
</dbReference>
<name>K2NSU8_TRYCR</name>